<dbReference type="AlphaFoldDB" id="A0A9P3LLA7"/>
<evidence type="ECO:0000313" key="2">
    <source>
        <dbReference type="Proteomes" id="UP000703269"/>
    </source>
</evidence>
<comment type="caution">
    <text evidence="1">The sequence shown here is derived from an EMBL/GenBank/DDBJ whole genome shotgun (WGS) entry which is preliminary data.</text>
</comment>
<protein>
    <submittedName>
        <fullName evidence="1">Uncharacterized protein</fullName>
    </submittedName>
</protein>
<organism evidence="1 2">
    <name type="scientific">Phanerochaete sordida</name>
    <dbReference type="NCBI Taxonomy" id="48140"/>
    <lineage>
        <taxon>Eukaryota</taxon>
        <taxon>Fungi</taxon>
        <taxon>Dikarya</taxon>
        <taxon>Basidiomycota</taxon>
        <taxon>Agaricomycotina</taxon>
        <taxon>Agaricomycetes</taxon>
        <taxon>Polyporales</taxon>
        <taxon>Phanerochaetaceae</taxon>
        <taxon>Phanerochaete</taxon>
    </lineage>
</organism>
<sequence length="60" mass="6513">MSSPPGVYAGPPLSPCDSETGHGILGLLIDLHRLCTGDEWMHRRLIINFAGRLLPAEARC</sequence>
<proteinExistence type="predicted"/>
<accession>A0A9P3LLA7</accession>
<evidence type="ECO:0000313" key="1">
    <source>
        <dbReference type="EMBL" id="GJE99205.1"/>
    </source>
</evidence>
<dbReference type="Proteomes" id="UP000703269">
    <property type="component" value="Unassembled WGS sequence"/>
</dbReference>
<gene>
    <name evidence="1" type="ORF">PsYK624_154540</name>
</gene>
<dbReference type="EMBL" id="BPQB01000104">
    <property type="protein sequence ID" value="GJE99205.1"/>
    <property type="molecule type" value="Genomic_DNA"/>
</dbReference>
<reference evidence="1 2" key="1">
    <citation type="submission" date="2021-08" db="EMBL/GenBank/DDBJ databases">
        <title>Draft Genome Sequence of Phanerochaete sordida strain YK-624.</title>
        <authorList>
            <person name="Mori T."/>
            <person name="Dohra H."/>
            <person name="Suzuki T."/>
            <person name="Kawagishi H."/>
            <person name="Hirai H."/>
        </authorList>
    </citation>
    <scope>NUCLEOTIDE SEQUENCE [LARGE SCALE GENOMIC DNA]</scope>
    <source>
        <strain evidence="1 2">YK-624</strain>
    </source>
</reference>
<name>A0A9P3LLA7_9APHY</name>
<keyword evidence="2" id="KW-1185">Reference proteome</keyword>